<dbReference type="RefSeq" id="WP_353476168.1">
    <property type="nucleotide sequence ID" value="NZ_CP123387.1"/>
</dbReference>
<dbReference type="InterPro" id="IPR036465">
    <property type="entry name" value="vWFA_dom_sf"/>
</dbReference>
<feature type="region of interest" description="Disordered" evidence="1">
    <location>
        <begin position="188"/>
        <end position="211"/>
    </location>
</feature>
<dbReference type="AlphaFoldDB" id="A0AAU8ARY1"/>
<organism evidence="4">
    <name type="scientific">Alloyangia sp. H15</name>
    <dbReference type="NCBI Taxonomy" id="3029062"/>
    <lineage>
        <taxon>Bacteria</taxon>
        <taxon>Pseudomonadati</taxon>
        <taxon>Pseudomonadota</taxon>
        <taxon>Alphaproteobacteria</taxon>
        <taxon>Rhodobacterales</taxon>
        <taxon>Roseobacteraceae</taxon>
        <taxon>Alloyangia</taxon>
    </lineage>
</organism>
<dbReference type="SUPFAM" id="SSF53300">
    <property type="entry name" value="vWA-like"/>
    <property type="match status" value="1"/>
</dbReference>
<feature type="signal peptide" evidence="2">
    <location>
        <begin position="1"/>
        <end position="24"/>
    </location>
</feature>
<name>A0AAU8ARY1_9RHOB</name>
<gene>
    <name evidence="4" type="ORF">PVT71_24755</name>
</gene>
<sequence>MTTAFRIVIGGLFASALLSLPANAQSECVGEYAAQKRDLVSGFATAGKTARRLTARLDAQEMRIGKLSGKTGVELIPPAPELPDIAPLQSDEVAGCTEPMDAEASRLEGLTRDLETFGAALQSREAVIAQIEVGELPARPVETSPATTSQAPEGVQAEEPETAVAQPMPADETPADAPAIETVETVEAGEAESSDKTTAKEPSAPAQPLLTPTFTPLALEDAPDLFQRVIALPGMMLRPEPGEGEDVQALPVFSVLYVFERRDIAGVSWLQVGGSLTDGPQGWVSSERVLDWSTMLVMQFAPRGKRNPVLFFDNDGSLVDMISGPFYQTESTALYQSLIDERAKIADDPAHEAQWPTQLIAVEPETAVRFDDRPYLLPILDWRSEMFDGTVDTTLVKVAAVPSALSSRIGTRDEASMTASATAAALEDDEFRVGVVFAIDTTISMRPFIERTYQAIRGFYDAFSRYETSQYVSFGLVGFRDTLESNGDALEYVTRVFQPLDPEVPVASVLSNMEQMREARASSLGFAEDSIAGLVDAIDQNDWSPYDARLVILVTDASARTDARSKYPDMSLERLREKARSQNITLVPIHLQTPANSKGDAEVARAQYRVLSQTGDLSDEKYIPLDATTDEAFARELTAMAEKIAAQIMVANAGMVVREPDEMEPVPEPLPATAAPRAPSEGRLAEIVGNDIFRAQLESLGRVEGSAAPAFLAGWASDRDLSNPEVETLEVSVYLTRNQLSTLDKRLSEIIGAFREGGSDPQTFFANLQFLAAQTTTDPDSLRQGDRAAIEAILPGFLKKLPYRSQVLRLDQSYWASMSVAQQQEFIEALESRRRIYSDLFGQTEIWADFGAGDPGLEATPVRLVNLP</sequence>
<dbReference type="CDD" id="cd00198">
    <property type="entry name" value="vWFA"/>
    <property type="match status" value="1"/>
</dbReference>
<keyword evidence="2" id="KW-0732">Signal</keyword>
<evidence type="ECO:0000313" key="4">
    <source>
        <dbReference type="EMBL" id="XCC97278.1"/>
    </source>
</evidence>
<dbReference type="PROSITE" id="PS50234">
    <property type="entry name" value="VWFA"/>
    <property type="match status" value="1"/>
</dbReference>
<protein>
    <recommendedName>
        <fullName evidence="3">VWFA domain-containing protein</fullName>
    </recommendedName>
</protein>
<feature type="domain" description="VWFA" evidence="3">
    <location>
        <begin position="434"/>
        <end position="644"/>
    </location>
</feature>
<evidence type="ECO:0000256" key="2">
    <source>
        <dbReference type="SAM" id="SignalP"/>
    </source>
</evidence>
<feature type="chain" id="PRO_5043616575" description="VWFA domain-containing protein" evidence="2">
    <location>
        <begin position="25"/>
        <end position="868"/>
    </location>
</feature>
<proteinExistence type="predicted"/>
<dbReference type="InterPro" id="IPR002035">
    <property type="entry name" value="VWF_A"/>
</dbReference>
<accession>A0AAU8ARY1</accession>
<reference evidence="4" key="1">
    <citation type="submission" date="2023-02" db="EMBL/GenBank/DDBJ databases">
        <title>Description and genomic characterization of Salipiger bruguierae sp. nov., isolated from the sediment of mangrove plant Bruguiera sexangula.</title>
        <authorList>
            <person name="Long M."/>
        </authorList>
    </citation>
    <scope>NUCLEOTIDE SEQUENCE</scope>
    <source>
        <strain evidence="4">H15</strain>
        <plasmid evidence="4">unnamed2</plasmid>
    </source>
</reference>
<feature type="region of interest" description="Disordered" evidence="1">
    <location>
        <begin position="138"/>
        <end position="176"/>
    </location>
</feature>
<geneLocation type="plasmid" evidence="4">
    <name>unnamed2</name>
</geneLocation>
<dbReference type="Gene3D" id="3.40.50.410">
    <property type="entry name" value="von Willebrand factor, type A domain"/>
    <property type="match status" value="1"/>
</dbReference>
<keyword evidence="4" id="KW-0614">Plasmid</keyword>
<dbReference type="EMBL" id="CP123387">
    <property type="protein sequence ID" value="XCC97278.1"/>
    <property type="molecule type" value="Genomic_DNA"/>
</dbReference>
<evidence type="ECO:0000259" key="3">
    <source>
        <dbReference type="PROSITE" id="PS50234"/>
    </source>
</evidence>
<evidence type="ECO:0000256" key="1">
    <source>
        <dbReference type="SAM" id="MobiDB-lite"/>
    </source>
</evidence>